<dbReference type="PANTHER" id="PTHR43142:SF1">
    <property type="entry name" value="CARBOXYLIC ESTER HYDROLASE"/>
    <property type="match status" value="1"/>
</dbReference>
<evidence type="ECO:0000256" key="2">
    <source>
        <dbReference type="ARBA" id="ARBA00022487"/>
    </source>
</evidence>
<dbReference type="AlphaFoldDB" id="A0ABD2NVM7"/>
<feature type="chain" id="PRO_5044856091" description="Carboxylesterase type B domain-containing protein" evidence="5">
    <location>
        <begin position="25"/>
        <end position="594"/>
    </location>
</feature>
<dbReference type="Proteomes" id="UP001516400">
    <property type="component" value="Unassembled WGS sequence"/>
</dbReference>
<evidence type="ECO:0000259" key="6">
    <source>
        <dbReference type="Pfam" id="PF00135"/>
    </source>
</evidence>
<sequence>MDKLGKYLLYTLTILSCSTYESYSNPYPPSEPIVHTHYGYIRGTTCQSRDGRPFDAYLGIPFAQPPVGELRFKAPKPLKPWNGTFDATKNGPYCIQKNYFFANAQVEGQEDCLYLNVYVPKVINDGKPLPVMVSIHWGGFFAGRGTSDYFGPEYLMDKDVIVVTFNYRLGVLGFLSTLDDEAPGNYALKDQVAVLKWVHRNIRSFNGDPDRVTIFGASAGAGSTHLHIISPLSKGLFHQAISESGSALALWATPLNDVQKQVVAVQAQLVGCNSSDSKSLISCLRKVDARTLVESGDAFKFFSIDPVTPYTLVTETKTKRNPKPFLTKLPVQYVQNGEFSNVPWIIGTNENEGSLRASALVRQSSTRNALNANFTPLMIQEMNYLVSVGTDETKQLDLHSKVQDNYMNGQEFINPDDPANIQGFVNIWSDRAFKYAKYQSVMLHSAMGHSPIWAYSFEYEGQNTFETLWAATNETVPFHWGTSHCDDLLYLFNSPGLFPPVVDGRDREMSEILLDRWTNFAIYGNPQRSSGKNYWHSLNFTGMDNMQNDNLYILNITGSVSGKPIEETMQQGFLKDRMLFWASQQLFENFEGLH</sequence>
<keyword evidence="3" id="KW-0378">Hydrolase</keyword>
<gene>
    <name evidence="7" type="ORF">HHI36_005959</name>
</gene>
<feature type="domain" description="Carboxylesterase type B" evidence="6">
    <location>
        <begin position="31"/>
        <end position="545"/>
    </location>
</feature>
<evidence type="ECO:0000313" key="8">
    <source>
        <dbReference type="Proteomes" id="UP001516400"/>
    </source>
</evidence>
<proteinExistence type="inferred from homology"/>
<keyword evidence="8" id="KW-1185">Reference proteome</keyword>
<dbReference type="Gene3D" id="3.40.50.1820">
    <property type="entry name" value="alpha/beta hydrolase"/>
    <property type="match status" value="1"/>
</dbReference>
<dbReference type="PANTHER" id="PTHR43142">
    <property type="entry name" value="CARBOXYLIC ESTER HYDROLASE"/>
    <property type="match status" value="1"/>
</dbReference>
<dbReference type="PROSITE" id="PS51257">
    <property type="entry name" value="PROKAR_LIPOPROTEIN"/>
    <property type="match status" value="1"/>
</dbReference>
<dbReference type="InterPro" id="IPR029058">
    <property type="entry name" value="AB_hydrolase_fold"/>
</dbReference>
<reference evidence="7 8" key="1">
    <citation type="journal article" date="2021" name="BMC Biol.">
        <title>Horizontally acquired antibacterial genes associated with adaptive radiation of ladybird beetles.</title>
        <authorList>
            <person name="Li H.S."/>
            <person name="Tang X.F."/>
            <person name="Huang Y.H."/>
            <person name="Xu Z.Y."/>
            <person name="Chen M.L."/>
            <person name="Du X.Y."/>
            <person name="Qiu B.Y."/>
            <person name="Chen P.T."/>
            <person name="Zhang W."/>
            <person name="Slipinski A."/>
            <person name="Escalona H.E."/>
            <person name="Waterhouse R.M."/>
            <person name="Zwick A."/>
            <person name="Pang H."/>
        </authorList>
    </citation>
    <scope>NUCLEOTIDE SEQUENCE [LARGE SCALE GENOMIC DNA]</scope>
    <source>
        <strain evidence="7">SYSU2018</strain>
    </source>
</reference>
<dbReference type="InterPro" id="IPR019819">
    <property type="entry name" value="Carboxylesterase_B_CS"/>
</dbReference>
<evidence type="ECO:0000256" key="3">
    <source>
        <dbReference type="ARBA" id="ARBA00022801"/>
    </source>
</evidence>
<evidence type="ECO:0000256" key="1">
    <source>
        <dbReference type="ARBA" id="ARBA00005964"/>
    </source>
</evidence>
<feature type="signal peptide" evidence="5">
    <location>
        <begin position="1"/>
        <end position="24"/>
    </location>
</feature>
<dbReference type="SUPFAM" id="SSF53474">
    <property type="entry name" value="alpha/beta-Hydrolases"/>
    <property type="match status" value="1"/>
</dbReference>
<keyword evidence="5" id="KW-0732">Signal</keyword>
<accession>A0ABD2NVM7</accession>
<name>A0ABD2NVM7_9CUCU</name>
<comment type="caution">
    <text evidence="7">The sequence shown here is derived from an EMBL/GenBank/DDBJ whole genome shotgun (WGS) entry which is preliminary data.</text>
</comment>
<dbReference type="Pfam" id="PF00135">
    <property type="entry name" value="COesterase"/>
    <property type="match status" value="1"/>
</dbReference>
<keyword evidence="4" id="KW-0325">Glycoprotein</keyword>
<organism evidence="7 8">
    <name type="scientific">Cryptolaemus montrouzieri</name>
    <dbReference type="NCBI Taxonomy" id="559131"/>
    <lineage>
        <taxon>Eukaryota</taxon>
        <taxon>Metazoa</taxon>
        <taxon>Ecdysozoa</taxon>
        <taxon>Arthropoda</taxon>
        <taxon>Hexapoda</taxon>
        <taxon>Insecta</taxon>
        <taxon>Pterygota</taxon>
        <taxon>Neoptera</taxon>
        <taxon>Endopterygota</taxon>
        <taxon>Coleoptera</taxon>
        <taxon>Polyphaga</taxon>
        <taxon>Cucujiformia</taxon>
        <taxon>Coccinelloidea</taxon>
        <taxon>Coccinellidae</taxon>
        <taxon>Scymninae</taxon>
        <taxon>Scymnini</taxon>
        <taxon>Cryptolaemus</taxon>
    </lineage>
</organism>
<comment type="similarity">
    <text evidence="1">Belongs to the type-B carboxylesterase/lipase family.</text>
</comment>
<evidence type="ECO:0000313" key="7">
    <source>
        <dbReference type="EMBL" id="KAL3282793.1"/>
    </source>
</evidence>
<dbReference type="PROSITE" id="PS00941">
    <property type="entry name" value="CARBOXYLESTERASE_B_2"/>
    <property type="match status" value="1"/>
</dbReference>
<dbReference type="EMBL" id="JABFTP020000144">
    <property type="protein sequence ID" value="KAL3282793.1"/>
    <property type="molecule type" value="Genomic_DNA"/>
</dbReference>
<evidence type="ECO:0000256" key="5">
    <source>
        <dbReference type="SAM" id="SignalP"/>
    </source>
</evidence>
<protein>
    <recommendedName>
        <fullName evidence="6">Carboxylesterase type B domain-containing protein</fullName>
    </recommendedName>
</protein>
<keyword evidence="2" id="KW-0719">Serine esterase</keyword>
<evidence type="ECO:0000256" key="4">
    <source>
        <dbReference type="ARBA" id="ARBA00023180"/>
    </source>
</evidence>
<dbReference type="InterPro" id="IPR002018">
    <property type="entry name" value="CarbesteraseB"/>
</dbReference>
<dbReference type="GO" id="GO:0052689">
    <property type="term" value="F:carboxylic ester hydrolase activity"/>
    <property type="evidence" value="ECO:0007669"/>
    <property type="project" value="UniProtKB-KW"/>
</dbReference>